<proteinExistence type="predicted"/>
<name>A0ABD6BD52_9EURY</name>
<organism evidence="1 2">
    <name type="scientific">Haloarchaeobius amylolyticus</name>
    <dbReference type="NCBI Taxonomy" id="1198296"/>
    <lineage>
        <taxon>Archaea</taxon>
        <taxon>Methanobacteriati</taxon>
        <taxon>Methanobacteriota</taxon>
        <taxon>Stenosarchaea group</taxon>
        <taxon>Halobacteria</taxon>
        <taxon>Halobacteriales</taxon>
        <taxon>Halorubellaceae</taxon>
        <taxon>Haloarchaeobius</taxon>
    </lineage>
</organism>
<dbReference type="EMBL" id="JBHUDI010000003">
    <property type="protein sequence ID" value="MFD1562842.1"/>
    <property type="molecule type" value="Genomic_DNA"/>
</dbReference>
<gene>
    <name evidence="1" type="ORF">ACFR99_04690</name>
</gene>
<keyword evidence="2" id="KW-1185">Reference proteome</keyword>
<comment type="caution">
    <text evidence="1">The sequence shown here is derived from an EMBL/GenBank/DDBJ whole genome shotgun (WGS) entry which is preliminary data.</text>
</comment>
<protein>
    <recommendedName>
        <fullName evidence="3">Nucleotidyltransferase</fullName>
    </recommendedName>
</protein>
<sequence>MSISLKQQKAIFNVFDSFEEQNIRYVVLRGYDDLPEAIAGSDIDVLAEVSSFDAAVQICEDDFELDEPTARNVLKLASAGVSQPQQTIEAITTSPSHVLEIVKETVTTADFSNRNYVERTFRSGAIVIDLENHLAYKSTLDGSQIRVDPDVEAAMLDRRVKRDGFYIPAPPDALAHLVCRGVFDYDGDFPDRYISKCNDLRQRVTSDPTLDEQFRTLLSKLFYDADSVVYESVLAGNYQSIRSELRQYSDY</sequence>
<accession>A0ABD6BD52</accession>
<dbReference type="AlphaFoldDB" id="A0ABD6BD52"/>
<evidence type="ECO:0000313" key="2">
    <source>
        <dbReference type="Proteomes" id="UP001597076"/>
    </source>
</evidence>
<dbReference type="RefSeq" id="WP_390284831.1">
    <property type="nucleotide sequence ID" value="NZ_JBHUDI010000003.1"/>
</dbReference>
<evidence type="ECO:0000313" key="1">
    <source>
        <dbReference type="EMBL" id="MFD1562842.1"/>
    </source>
</evidence>
<reference evidence="1 2" key="1">
    <citation type="journal article" date="2019" name="Int. J. Syst. Evol. Microbiol.">
        <title>The Global Catalogue of Microorganisms (GCM) 10K type strain sequencing project: providing services to taxonomists for standard genome sequencing and annotation.</title>
        <authorList>
            <consortium name="The Broad Institute Genomics Platform"/>
            <consortium name="The Broad Institute Genome Sequencing Center for Infectious Disease"/>
            <person name="Wu L."/>
            <person name="Ma J."/>
        </authorList>
    </citation>
    <scope>NUCLEOTIDE SEQUENCE [LARGE SCALE GENOMIC DNA]</scope>
    <source>
        <strain evidence="1 2">CGMCC 1.12230</strain>
    </source>
</reference>
<dbReference type="Proteomes" id="UP001597076">
    <property type="component" value="Unassembled WGS sequence"/>
</dbReference>
<evidence type="ECO:0008006" key="3">
    <source>
        <dbReference type="Google" id="ProtNLM"/>
    </source>
</evidence>